<evidence type="ECO:0000256" key="1">
    <source>
        <dbReference type="ARBA" id="ARBA00022527"/>
    </source>
</evidence>
<dbReference type="AlphaFoldDB" id="A0A7I7XIM0"/>
<protein>
    <submittedName>
        <fullName evidence="3">Anti-sigma regulatory factor</fullName>
    </submittedName>
</protein>
<dbReference type="EMBL" id="AP022610">
    <property type="protein sequence ID" value="BBZ29056.1"/>
    <property type="molecule type" value="Genomic_DNA"/>
</dbReference>
<accession>A0A7I7XIM0</accession>
<keyword evidence="4" id="KW-1185">Reference proteome</keyword>
<dbReference type="InterPro" id="IPR003594">
    <property type="entry name" value="HATPase_dom"/>
</dbReference>
<gene>
    <name evidence="3" type="ORF">MMAD_33510</name>
</gene>
<keyword evidence="1" id="KW-0723">Serine/threonine-protein kinase</keyword>
<keyword evidence="1" id="KW-0808">Transferase</keyword>
<organism evidence="3 4">
    <name type="scientific">Mycolicibacterium madagascariense</name>
    <dbReference type="NCBI Taxonomy" id="212765"/>
    <lineage>
        <taxon>Bacteria</taxon>
        <taxon>Bacillati</taxon>
        <taxon>Actinomycetota</taxon>
        <taxon>Actinomycetes</taxon>
        <taxon>Mycobacteriales</taxon>
        <taxon>Mycobacteriaceae</taxon>
        <taxon>Mycolicibacterium</taxon>
    </lineage>
</organism>
<feature type="domain" description="Histidine kinase/HSP90-like ATPase" evidence="2">
    <location>
        <begin position="6"/>
        <end position="126"/>
    </location>
</feature>
<dbReference type="PANTHER" id="PTHR35526">
    <property type="entry name" value="ANTI-SIGMA-F FACTOR RSBW-RELATED"/>
    <property type="match status" value="1"/>
</dbReference>
<proteinExistence type="predicted"/>
<dbReference type="CDD" id="cd16936">
    <property type="entry name" value="HATPase_RsbW-like"/>
    <property type="match status" value="1"/>
</dbReference>
<dbReference type="Pfam" id="PF13581">
    <property type="entry name" value="HATPase_c_2"/>
    <property type="match status" value="1"/>
</dbReference>
<dbReference type="GO" id="GO:0004674">
    <property type="term" value="F:protein serine/threonine kinase activity"/>
    <property type="evidence" value="ECO:0007669"/>
    <property type="project" value="UniProtKB-KW"/>
</dbReference>
<evidence type="ECO:0000313" key="3">
    <source>
        <dbReference type="EMBL" id="BBZ29056.1"/>
    </source>
</evidence>
<dbReference type="Proteomes" id="UP000466517">
    <property type="component" value="Chromosome"/>
</dbReference>
<reference evidence="3 4" key="1">
    <citation type="journal article" date="2019" name="Emerg. Microbes Infect.">
        <title>Comprehensive subspecies identification of 175 nontuberculous mycobacteria species based on 7547 genomic profiles.</title>
        <authorList>
            <person name="Matsumoto Y."/>
            <person name="Kinjo T."/>
            <person name="Motooka D."/>
            <person name="Nabeya D."/>
            <person name="Jung N."/>
            <person name="Uechi K."/>
            <person name="Horii T."/>
            <person name="Iida T."/>
            <person name="Fujita J."/>
            <person name="Nakamura S."/>
        </authorList>
    </citation>
    <scope>NUCLEOTIDE SEQUENCE [LARGE SCALE GENOMIC DNA]</scope>
    <source>
        <strain evidence="3 4">JCM 13574</strain>
    </source>
</reference>
<dbReference type="Gene3D" id="3.30.565.10">
    <property type="entry name" value="Histidine kinase-like ATPase, C-terminal domain"/>
    <property type="match status" value="1"/>
</dbReference>
<dbReference type="InterPro" id="IPR050267">
    <property type="entry name" value="Anti-sigma-factor_SerPK"/>
</dbReference>
<evidence type="ECO:0000259" key="2">
    <source>
        <dbReference type="Pfam" id="PF13581"/>
    </source>
</evidence>
<dbReference type="PANTHER" id="PTHR35526:SF3">
    <property type="entry name" value="ANTI-SIGMA-F FACTOR RSBW"/>
    <property type="match status" value="1"/>
</dbReference>
<dbReference type="KEGG" id="mmag:MMAD_33510"/>
<name>A0A7I7XIM0_9MYCO</name>
<evidence type="ECO:0000313" key="4">
    <source>
        <dbReference type="Proteomes" id="UP000466517"/>
    </source>
</evidence>
<keyword evidence="1" id="KW-0418">Kinase</keyword>
<sequence length="137" mass="14842">MEWSGISADPAGATLVRTELTRWLEHHFALDRDRTSDVALAVYEALANAVEAATATDPTMDVHASYDPGDRTLAVTVVDRGEWRLAPLVTSPAPSHRGRGIPLMRALADHTRIDTDDGGTAVRLTWHGVEALDSRMG</sequence>
<dbReference type="SUPFAM" id="SSF55874">
    <property type="entry name" value="ATPase domain of HSP90 chaperone/DNA topoisomerase II/histidine kinase"/>
    <property type="match status" value="1"/>
</dbReference>
<dbReference type="InterPro" id="IPR036890">
    <property type="entry name" value="HATPase_C_sf"/>
</dbReference>